<name>F0ZZ88_DICPU</name>
<feature type="compositionally biased region" description="Low complexity" evidence="2">
    <location>
        <begin position="22"/>
        <end position="34"/>
    </location>
</feature>
<keyword evidence="4" id="KW-1185">Reference proteome</keyword>
<feature type="region of interest" description="Disordered" evidence="2">
    <location>
        <begin position="53"/>
        <end position="73"/>
    </location>
</feature>
<dbReference type="FunCoup" id="F0ZZ88">
    <property type="interactions" value="1"/>
</dbReference>
<dbReference type="VEuPathDB" id="AmoebaDB:DICPUDRAFT_157483"/>
<accession>F0ZZ88</accession>
<protein>
    <submittedName>
        <fullName evidence="3">Uncharacterized protein</fullName>
    </submittedName>
</protein>
<dbReference type="RefSeq" id="XP_003292734.1">
    <property type="nucleotide sequence ID" value="XM_003292686.1"/>
</dbReference>
<feature type="compositionally biased region" description="Acidic residues" evidence="2">
    <location>
        <begin position="815"/>
        <end position="831"/>
    </location>
</feature>
<dbReference type="OMA" id="FFDSWEL"/>
<dbReference type="PANTHER" id="PTHR35261:SF4">
    <property type="entry name" value="UBIQUITIN-LIKE DOMAIN-CONTAINING PROTEIN"/>
    <property type="match status" value="1"/>
</dbReference>
<feature type="coiled-coil region" evidence="1">
    <location>
        <begin position="618"/>
        <end position="701"/>
    </location>
</feature>
<evidence type="ECO:0000256" key="2">
    <source>
        <dbReference type="SAM" id="MobiDB-lite"/>
    </source>
</evidence>
<sequence length="831" mass="95879">MKIGSGRFKWSKLPDAPPTPSSPNTSSSSKSSTNLAYTDSINRELSGINLNDSSRIAGSQSKSSGALLQKQKWGDEKGAPNDIYQLLAEQKLTDEYIWGGHPDLFPIIHQYSEMLSAKASSSNTAGNVLSINLPEASEFGDIKKKSYKIGKKLTVAQTVNLICKKQNINNPRRFWLSTLMGCILNDEMLLSSYGFGTFFDSWELNLIPKDIYTSRLLTDFPIENFGEFVVDFQLPPLKQFGGLKKKRIKVDSNIPILQILSQICNKYKIEEPERFSIISTDEFPLVLNNQATLSHYGLGTIISTMELNIVFTEFIPPYSLKNNSIPTYGAFQVGNVNPVQSKAVIIDLENKLQDSLALGEDMVQNIKNLVQELKEKEKELKDKEQQHFTVMNHIEEKLTTIKKNVTIERESHSKQIADLKQEKENLQDQINQLKQQIEDLNATLFQERSNNTEQTLKFNYEITTLNCKVEQLEQDNQELKSNIQDQEVLYENLRTQKEEEYQRFCEQALQKEKEKLDLCSKYENHIKQLQREHEEKIKQIFKELQDKEKEQEEISNRIYNDVSERFSTPIEPIGSTGISDDSGFSSIEREQLLSSVQRLQQEIIDRDVIIKQVYPKKIQTIETNFKKLDEKLKETERENQQSKQTIALKSLEIVELNRQIETLKNNNEEIQNKLNHSNNLYNEEEKKNRRLLNDLSTLKGQFENEVLENQQKAQLIKQMDESRIEQEFRFKEREAFLLNEIEELKRPKPPPLPTFKVEKPKSPDSSSDKTIQDVKNSLKPIPNIPPPPREHTIATVADLLFVSMQKRFQSIQGIDDVEDLDEDLDDGEFDD</sequence>
<feature type="region of interest" description="Disordered" evidence="2">
    <location>
        <begin position="741"/>
        <end position="790"/>
    </location>
</feature>
<proteinExistence type="predicted"/>
<evidence type="ECO:0000256" key="1">
    <source>
        <dbReference type="SAM" id="Coils"/>
    </source>
</evidence>
<feature type="coiled-coil region" evidence="1">
    <location>
        <begin position="356"/>
        <end position="557"/>
    </location>
</feature>
<dbReference type="EMBL" id="GL871304">
    <property type="protein sequence ID" value="EGC30750.1"/>
    <property type="molecule type" value="Genomic_DNA"/>
</dbReference>
<keyword evidence="1" id="KW-0175">Coiled coil</keyword>
<reference evidence="4" key="1">
    <citation type="journal article" date="2011" name="Genome Biol.">
        <title>Comparative genomics of the social amoebae Dictyostelium discoideum and Dictyostelium purpureum.</title>
        <authorList>
            <consortium name="US DOE Joint Genome Institute (JGI-PGF)"/>
            <person name="Sucgang R."/>
            <person name="Kuo A."/>
            <person name="Tian X."/>
            <person name="Salerno W."/>
            <person name="Parikh A."/>
            <person name="Feasley C.L."/>
            <person name="Dalin E."/>
            <person name="Tu H."/>
            <person name="Huang E."/>
            <person name="Barry K."/>
            <person name="Lindquist E."/>
            <person name="Shapiro H."/>
            <person name="Bruce D."/>
            <person name="Schmutz J."/>
            <person name="Salamov A."/>
            <person name="Fey P."/>
            <person name="Gaudet P."/>
            <person name="Anjard C."/>
            <person name="Babu M.M."/>
            <person name="Basu S."/>
            <person name="Bushmanova Y."/>
            <person name="van der Wel H."/>
            <person name="Katoh-Kurasawa M."/>
            <person name="Dinh C."/>
            <person name="Coutinho P.M."/>
            <person name="Saito T."/>
            <person name="Elias M."/>
            <person name="Schaap P."/>
            <person name="Kay R.R."/>
            <person name="Henrissat B."/>
            <person name="Eichinger L."/>
            <person name="Rivero F."/>
            <person name="Putnam N.H."/>
            <person name="West C.M."/>
            <person name="Loomis W.F."/>
            <person name="Chisholm R.L."/>
            <person name="Shaulsky G."/>
            <person name="Strassmann J.E."/>
            <person name="Queller D.C."/>
            <person name="Kuspa A."/>
            <person name="Grigoriev I.V."/>
        </authorList>
    </citation>
    <scope>NUCLEOTIDE SEQUENCE [LARGE SCALE GENOMIC DNA]</scope>
    <source>
        <strain evidence="4">QSDP1</strain>
    </source>
</reference>
<dbReference type="eggNOG" id="ENOG502RDKW">
    <property type="taxonomic scope" value="Eukaryota"/>
</dbReference>
<dbReference type="STRING" id="5786.F0ZZ88"/>
<evidence type="ECO:0000313" key="4">
    <source>
        <dbReference type="Proteomes" id="UP000001064"/>
    </source>
</evidence>
<dbReference type="KEGG" id="dpp:DICPUDRAFT_157483"/>
<evidence type="ECO:0000313" key="3">
    <source>
        <dbReference type="EMBL" id="EGC30750.1"/>
    </source>
</evidence>
<gene>
    <name evidence="3" type="ORF">DICPUDRAFT_157483</name>
</gene>
<dbReference type="OrthoDB" id="16815at2759"/>
<dbReference type="GeneID" id="10508754"/>
<dbReference type="AlphaFoldDB" id="F0ZZ88"/>
<feature type="compositionally biased region" description="Basic and acidic residues" evidence="2">
    <location>
        <begin position="756"/>
        <end position="772"/>
    </location>
</feature>
<dbReference type="PANTHER" id="PTHR35261">
    <property type="entry name" value="ORGANELLAR PROTEIN, PUTATIVE-RELATED-RELATED"/>
    <property type="match status" value="1"/>
</dbReference>
<dbReference type="InParanoid" id="F0ZZ88"/>
<feature type="compositionally biased region" description="Polar residues" evidence="2">
    <location>
        <begin position="53"/>
        <end position="66"/>
    </location>
</feature>
<organism evidence="3 4">
    <name type="scientific">Dictyostelium purpureum</name>
    <name type="common">Slime mold</name>
    <dbReference type="NCBI Taxonomy" id="5786"/>
    <lineage>
        <taxon>Eukaryota</taxon>
        <taxon>Amoebozoa</taxon>
        <taxon>Evosea</taxon>
        <taxon>Eumycetozoa</taxon>
        <taxon>Dictyostelia</taxon>
        <taxon>Dictyosteliales</taxon>
        <taxon>Dictyosteliaceae</taxon>
        <taxon>Dictyostelium</taxon>
    </lineage>
</organism>
<feature type="region of interest" description="Disordered" evidence="2">
    <location>
        <begin position="1"/>
        <end position="36"/>
    </location>
</feature>
<feature type="region of interest" description="Disordered" evidence="2">
    <location>
        <begin position="812"/>
        <end position="831"/>
    </location>
</feature>
<dbReference type="Proteomes" id="UP000001064">
    <property type="component" value="Unassembled WGS sequence"/>
</dbReference>
<dbReference type="InterPro" id="IPR052884">
    <property type="entry name" value="VID_Regulator"/>
</dbReference>